<evidence type="ECO:0000313" key="3">
    <source>
        <dbReference type="Proteomes" id="UP001589838"/>
    </source>
</evidence>
<dbReference type="InterPro" id="IPR004843">
    <property type="entry name" value="Calcineurin-like_PHP"/>
</dbReference>
<evidence type="ECO:0000313" key="2">
    <source>
        <dbReference type="EMBL" id="MFC0472929.1"/>
    </source>
</evidence>
<proteinExistence type="predicted"/>
<reference evidence="2 3" key="1">
    <citation type="submission" date="2024-09" db="EMBL/GenBank/DDBJ databases">
        <authorList>
            <person name="Sun Q."/>
            <person name="Mori K."/>
        </authorList>
    </citation>
    <scope>NUCLEOTIDE SEQUENCE [LARGE SCALE GENOMIC DNA]</scope>
    <source>
        <strain evidence="2 3">NCAIM B.02610</strain>
    </source>
</reference>
<dbReference type="Proteomes" id="UP001589838">
    <property type="component" value="Unassembled WGS sequence"/>
</dbReference>
<dbReference type="Pfam" id="PF00149">
    <property type="entry name" value="Metallophos"/>
    <property type="match status" value="1"/>
</dbReference>
<organism evidence="2 3">
    <name type="scientific">Halalkalibacter kiskunsagensis</name>
    <dbReference type="NCBI Taxonomy" id="1548599"/>
    <lineage>
        <taxon>Bacteria</taxon>
        <taxon>Bacillati</taxon>
        <taxon>Bacillota</taxon>
        <taxon>Bacilli</taxon>
        <taxon>Bacillales</taxon>
        <taxon>Bacillaceae</taxon>
        <taxon>Halalkalibacter</taxon>
    </lineage>
</organism>
<dbReference type="SUPFAM" id="SSF56300">
    <property type="entry name" value="Metallo-dependent phosphatases"/>
    <property type="match status" value="1"/>
</dbReference>
<sequence>MMFYLICGGFLFLLILFMLIEGKRNRINISKLTFKTLPKSFDGYRLFFISDIHRRVIPSRLLKKVRKKVDLVIIGGDLCEKGVPLERIEKNIEHLTSLAPCLFVWGNNDAEVGEENIKKILKKYGVRELSNSTTYIKSEQDQVAVVGVDDLESDYIASSPPHNIFTILVCHFPEVVDHLPDCHPFSIILSGHTHGGQIRLFGLGIAKKGQFIHRPSYIQLISNGYGTTGIPMRLGAPSETHIIHIKRK</sequence>
<dbReference type="RefSeq" id="WP_335961281.1">
    <property type="nucleotide sequence ID" value="NZ_JAXBLX010000015.1"/>
</dbReference>
<comment type="caution">
    <text evidence="2">The sequence shown here is derived from an EMBL/GenBank/DDBJ whole genome shotgun (WGS) entry which is preliminary data.</text>
</comment>
<accession>A0ABV6KI06</accession>
<dbReference type="InterPro" id="IPR029052">
    <property type="entry name" value="Metallo-depent_PP-like"/>
</dbReference>
<dbReference type="EMBL" id="JBHLUX010000090">
    <property type="protein sequence ID" value="MFC0472929.1"/>
    <property type="molecule type" value="Genomic_DNA"/>
</dbReference>
<dbReference type="PANTHER" id="PTHR31302">
    <property type="entry name" value="TRANSMEMBRANE PROTEIN WITH METALLOPHOSPHOESTERASE DOMAIN-RELATED"/>
    <property type="match status" value="1"/>
</dbReference>
<gene>
    <name evidence="2" type="ORF">ACFFHM_21165</name>
</gene>
<dbReference type="InterPro" id="IPR051158">
    <property type="entry name" value="Metallophosphoesterase_sf"/>
</dbReference>
<dbReference type="Gene3D" id="3.60.21.10">
    <property type="match status" value="1"/>
</dbReference>
<protein>
    <submittedName>
        <fullName evidence="2">Metallophosphoesterase</fullName>
    </submittedName>
</protein>
<name>A0ABV6KI06_9BACI</name>
<dbReference type="PANTHER" id="PTHR31302:SF32">
    <property type="entry name" value="PHOSPHOESTERASE"/>
    <property type="match status" value="1"/>
</dbReference>
<evidence type="ECO:0000259" key="1">
    <source>
        <dbReference type="Pfam" id="PF00149"/>
    </source>
</evidence>
<feature type="domain" description="Calcineurin-like phosphoesterase" evidence="1">
    <location>
        <begin position="45"/>
        <end position="195"/>
    </location>
</feature>
<keyword evidence="3" id="KW-1185">Reference proteome</keyword>